<dbReference type="Proteomes" id="UP000271241">
    <property type="component" value="Unassembled WGS sequence"/>
</dbReference>
<dbReference type="InterPro" id="IPR036378">
    <property type="entry name" value="FAS1_dom_sf"/>
</dbReference>
<organism evidence="3 4">
    <name type="scientific">Thamnocephalis sphaerospora</name>
    <dbReference type="NCBI Taxonomy" id="78915"/>
    <lineage>
        <taxon>Eukaryota</taxon>
        <taxon>Fungi</taxon>
        <taxon>Fungi incertae sedis</taxon>
        <taxon>Zoopagomycota</taxon>
        <taxon>Zoopagomycotina</taxon>
        <taxon>Zoopagomycetes</taxon>
        <taxon>Zoopagales</taxon>
        <taxon>Sigmoideomycetaceae</taxon>
        <taxon>Thamnocephalis</taxon>
    </lineage>
</organism>
<dbReference type="SUPFAM" id="SSF82153">
    <property type="entry name" value="FAS1 domain"/>
    <property type="match status" value="1"/>
</dbReference>
<protein>
    <recommendedName>
        <fullName evidence="2">FAS1 domain-containing protein</fullName>
    </recommendedName>
</protein>
<name>A0A4P9XHT9_9FUNG</name>
<feature type="domain" description="FAS1" evidence="2">
    <location>
        <begin position="64"/>
        <end position="216"/>
    </location>
</feature>
<keyword evidence="1" id="KW-0732">Signal</keyword>
<evidence type="ECO:0000259" key="2">
    <source>
        <dbReference type="PROSITE" id="PS50213"/>
    </source>
</evidence>
<dbReference type="Pfam" id="PF02469">
    <property type="entry name" value="Fasciclin"/>
    <property type="match status" value="1"/>
</dbReference>
<evidence type="ECO:0000313" key="4">
    <source>
        <dbReference type="Proteomes" id="UP000271241"/>
    </source>
</evidence>
<dbReference type="AlphaFoldDB" id="A0A4P9XHT9"/>
<reference evidence="4" key="1">
    <citation type="journal article" date="2018" name="Nat. Microbiol.">
        <title>Leveraging single-cell genomics to expand the fungal tree of life.</title>
        <authorList>
            <person name="Ahrendt S.R."/>
            <person name="Quandt C.A."/>
            <person name="Ciobanu D."/>
            <person name="Clum A."/>
            <person name="Salamov A."/>
            <person name="Andreopoulos B."/>
            <person name="Cheng J.F."/>
            <person name="Woyke T."/>
            <person name="Pelin A."/>
            <person name="Henrissat B."/>
            <person name="Reynolds N.K."/>
            <person name="Benny G.L."/>
            <person name="Smith M.E."/>
            <person name="James T.Y."/>
            <person name="Grigoriev I.V."/>
        </authorList>
    </citation>
    <scope>NUCLEOTIDE SEQUENCE [LARGE SCALE GENOMIC DNA]</scope>
    <source>
        <strain evidence="4">RSA 1356</strain>
    </source>
</reference>
<dbReference type="InterPro" id="IPR000782">
    <property type="entry name" value="FAS1_domain"/>
</dbReference>
<feature type="chain" id="PRO_5020429802" description="FAS1 domain-containing protein" evidence="1">
    <location>
        <begin position="19"/>
        <end position="247"/>
    </location>
</feature>
<proteinExistence type="predicted"/>
<feature type="signal peptide" evidence="1">
    <location>
        <begin position="1"/>
        <end position="18"/>
    </location>
</feature>
<keyword evidence="4" id="KW-1185">Reference proteome</keyword>
<accession>A0A4P9XHT9</accession>
<evidence type="ECO:0000256" key="1">
    <source>
        <dbReference type="SAM" id="SignalP"/>
    </source>
</evidence>
<sequence>MLLKTIALAALAITAVVATPVESNVGKNIIVPLKPSTLEAGIPMISSGIPMTLKPGRSNDDVSKAHFLDALSMFKDFTQFYEMGKRASGFNRSLSYPSGSLFTVFAPVNPTVGNWSLSNFFRKSTEYHIIDGVYDLSNIVAGQTYSFSYVSSLANTFFSDLFSPRLVAAIGVDPNLQKSATHILRREKNVLINCVEVIGKPIYTGNGIIYPISAPLSLPRDTRMVESVVNGGKIDCNTRRFLDLLDT</sequence>
<dbReference type="PROSITE" id="PS50213">
    <property type="entry name" value="FAS1"/>
    <property type="match status" value="1"/>
</dbReference>
<evidence type="ECO:0000313" key="3">
    <source>
        <dbReference type="EMBL" id="RKP04780.1"/>
    </source>
</evidence>
<gene>
    <name evidence="3" type="ORF">THASP1DRAFT_33414</name>
</gene>
<dbReference type="Gene3D" id="2.30.180.10">
    <property type="entry name" value="FAS1 domain"/>
    <property type="match status" value="1"/>
</dbReference>
<dbReference type="EMBL" id="KZ993459">
    <property type="protein sequence ID" value="RKP04780.1"/>
    <property type="molecule type" value="Genomic_DNA"/>
</dbReference>